<dbReference type="AlphaFoldDB" id="A0AAD9WQL2"/>
<protein>
    <submittedName>
        <fullName evidence="1">Uncharacterized protein</fullName>
    </submittedName>
</protein>
<comment type="caution">
    <text evidence="1">The sequence shown here is derived from an EMBL/GenBank/DDBJ whole genome shotgun (WGS) entry which is preliminary data.</text>
</comment>
<dbReference type="EMBL" id="JANJYI010000008">
    <property type="protein sequence ID" value="KAK2638700.1"/>
    <property type="molecule type" value="Genomic_DNA"/>
</dbReference>
<proteinExistence type="predicted"/>
<sequence>MLKHHNLKVTKAVEFSFLLQEQKAAQTSQFQELYESGQFRSLQPTYVIGKEFGSVEDAESFYRYYSKVVGFSTKKDEMRRDSQGVITRRRWFIRSHRSVKDSDITQLKSWHSVGVKTAQVMDHFVDQAGNFSNVGHTKKDLQNRLDAVHRNELQSSNVDCVLSYLTAKTVIDPEFFFKYTLDEDN</sequence>
<accession>A0AAD9WQL2</accession>
<organism evidence="1 2">
    <name type="scientific">Dipteronia dyeriana</name>
    <dbReference type="NCBI Taxonomy" id="168575"/>
    <lineage>
        <taxon>Eukaryota</taxon>
        <taxon>Viridiplantae</taxon>
        <taxon>Streptophyta</taxon>
        <taxon>Embryophyta</taxon>
        <taxon>Tracheophyta</taxon>
        <taxon>Spermatophyta</taxon>
        <taxon>Magnoliopsida</taxon>
        <taxon>eudicotyledons</taxon>
        <taxon>Gunneridae</taxon>
        <taxon>Pentapetalae</taxon>
        <taxon>rosids</taxon>
        <taxon>malvids</taxon>
        <taxon>Sapindales</taxon>
        <taxon>Sapindaceae</taxon>
        <taxon>Hippocastanoideae</taxon>
        <taxon>Acereae</taxon>
        <taxon>Dipteronia</taxon>
    </lineage>
</organism>
<dbReference type="Proteomes" id="UP001280121">
    <property type="component" value="Unassembled WGS sequence"/>
</dbReference>
<reference evidence="1" key="1">
    <citation type="journal article" date="2023" name="Plant J.">
        <title>Genome sequences and population genomics provide insights into the demographic history, inbreeding, and mutation load of two 'living fossil' tree species of Dipteronia.</title>
        <authorList>
            <person name="Feng Y."/>
            <person name="Comes H.P."/>
            <person name="Chen J."/>
            <person name="Zhu S."/>
            <person name="Lu R."/>
            <person name="Zhang X."/>
            <person name="Li P."/>
            <person name="Qiu J."/>
            <person name="Olsen K.M."/>
            <person name="Qiu Y."/>
        </authorList>
    </citation>
    <scope>NUCLEOTIDE SEQUENCE</scope>
    <source>
        <strain evidence="1">KIB01</strain>
    </source>
</reference>
<evidence type="ECO:0000313" key="1">
    <source>
        <dbReference type="EMBL" id="KAK2638700.1"/>
    </source>
</evidence>
<dbReference type="PANTHER" id="PTHR47718:SF15">
    <property type="entry name" value="PROTEIN FAR1-RELATED SEQUENCE 5-LIKE"/>
    <property type="match status" value="1"/>
</dbReference>
<keyword evidence="2" id="KW-1185">Reference proteome</keyword>
<evidence type="ECO:0000313" key="2">
    <source>
        <dbReference type="Proteomes" id="UP001280121"/>
    </source>
</evidence>
<gene>
    <name evidence="1" type="ORF">Ddye_026495</name>
</gene>
<name>A0AAD9WQL2_9ROSI</name>
<dbReference type="PANTHER" id="PTHR47718">
    <property type="entry name" value="OS01G0519700 PROTEIN"/>
    <property type="match status" value="1"/>
</dbReference>